<evidence type="ECO:0000313" key="2">
    <source>
        <dbReference type="EMBL" id="KAE8382916.1"/>
    </source>
</evidence>
<organism evidence="2 3">
    <name type="scientific">Aspergillus bertholletiae</name>
    <dbReference type="NCBI Taxonomy" id="1226010"/>
    <lineage>
        <taxon>Eukaryota</taxon>
        <taxon>Fungi</taxon>
        <taxon>Dikarya</taxon>
        <taxon>Ascomycota</taxon>
        <taxon>Pezizomycotina</taxon>
        <taxon>Eurotiomycetes</taxon>
        <taxon>Eurotiomycetidae</taxon>
        <taxon>Eurotiales</taxon>
        <taxon>Aspergillaceae</taxon>
        <taxon>Aspergillus</taxon>
        <taxon>Aspergillus subgen. Circumdati</taxon>
    </lineage>
</organism>
<feature type="region of interest" description="Disordered" evidence="1">
    <location>
        <begin position="47"/>
        <end position="84"/>
    </location>
</feature>
<name>A0A5N7BM88_9EURO</name>
<feature type="compositionally biased region" description="Low complexity" evidence="1">
    <location>
        <begin position="47"/>
        <end position="60"/>
    </location>
</feature>
<reference evidence="2 3" key="1">
    <citation type="submission" date="2019-04" db="EMBL/GenBank/DDBJ databases">
        <title>Friends and foes A comparative genomics studyof 23 Aspergillus species from section Flavi.</title>
        <authorList>
            <consortium name="DOE Joint Genome Institute"/>
            <person name="Kjaerbolling I."/>
            <person name="Vesth T."/>
            <person name="Frisvad J.C."/>
            <person name="Nybo J.L."/>
            <person name="Theobald S."/>
            <person name="Kildgaard S."/>
            <person name="Isbrandt T."/>
            <person name="Kuo A."/>
            <person name="Sato A."/>
            <person name="Lyhne E.K."/>
            <person name="Kogle M.E."/>
            <person name="Wiebenga A."/>
            <person name="Kun R.S."/>
            <person name="Lubbers R.J."/>
            <person name="Makela M.R."/>
            <person name="Barry K."/>
            <person name="Chovatia M."/>
            <person name="Clum A."/>
            <person name="Daum C."/>
            <person name="Haridas S."/>
            <person name="He G."/>
            <person name="LaButti K."/>
            <person name="Lipzen A."/>
            <person name="Mondo S."/>
            <person name="Riley R."/>
            <person name="Salamov A."/>
            <person name="Simmons B.A."/>
            <person name="Magnuson J.K."/>
            <person name="Henrissat B."/>
            <person name="Mortensen U.H."/>
            <person name="Larsen T.O."/>
            <person name="Devries R.P."/>
            <person name="Grigoriev I.V."/>
            <person name="Machida M."/>
            <person name="Baker S.E."/>
            <person name="Andersen M.R."/>
        </authorList>
    </citation>
    <scope>NUCLEOTIDE SEQUENCE [LARGE SCALE GENOMIC DNA]</scope>
    <source>
        <strain evidence="2 3">IBT 29228</strain>
    </source>
</reference>
<evidence type="ECO:0000256" key="1">
    <source>
        <dbReference type="SAM" id="MobiDB-lite"/>
    </source>
</evidence>
<proteinExistence type="predicted"/>
<evidence type="ECO:0000313" key="3">
    <source>
        <dbReference type="Proteomes" id="UP000326198"/>
    </source>
</evidence>
<dbReference type="EMBL" id="ML736158">
    <property type="protein sequence ID" value="KAE8382916.1"/>
    <property type="molecule type" value="Genomic_DNA"/>
</dbReference>
<dbReference type="Proteomes" id="UP000326198">
    <property type="component" value="Unassembled WGS sequence"/>
</dbReference>
<accession>A0A5N7BM88</accession>
<gene>
    <name evidence="2" type="ORF">BDV26DRAFT_252264</name>
</gene>
<protein>
    <submittedName>
        <fullName evidence="2">Uncharacterized protein</fullName>
    </submittedName>
</protein>
<sequence length="106" mass="11433">MTTYLVTGVARGIGLEIVKVLSKPVRSREFCHPLLLASASVARSRSIIGRSSSSRKSGGIEPRRYRCDSISGAGESMSNTKANSEAAHNVTIGFLPLPRQGHRKRP</sequence>
<dbReference type="AlphaFoldDB" id="A0A5N7BM88"/>
<keyword evidence="3" id="KW-1185">Reference proteome</keyword>